<dbReference type="SUPFAM" id="SSF52096">
    <property type="entry name" value="ClpP/crotonase"/>
    <property type="match status" value="1"/>
</dbReference>
<dbReference type="Pfam" id="PF00378">
    <property type="entry name" value="ECH_1"/>
    <property type="match status" value="1"/>
</dbReference>
<organism evidence="4 5">
    <name type="scientific">Aquibaculum arenosum</name>
    <dbReference type="NCBI Taxonomy" id="3032591"/>
    <lineage>
        <taxon>Bacteria</taxon>
        <taxon>Pseudomonadati</taxon>
        <taxon>Pseudomonadota</taxon>
        <taxon>Alphaproteobacteria</taxon>
        <taxon>Rhodospirillales</taxon>
        <taxon>Rhodovibrionaceae</taxon>
        <taxon>Aquibaculum</taxon>
    </lineage>
</organism>
<evidence type="ECO:0000256" key="2">
    <source>
        <dbReference type="ARBA" id="ARBA00023239"/>
    </source>
</evidence>
<dbReference type="Gene3D" id="3.90.226.10">
    <property type="entry name" value="2-enoyl-CoA Hydratase, Chain A, domain 1"/>
    <property type="match status" value="1"/>
</dbReference>
<keyword evidence="5" id="KW-1185">Reference proteome</keyword>
<dbReference type="PANTHER" id="PTHR11941">
    <property type="entry name" value="ENOYL-COA HYDRATASE-RELATED"/>
    <property type="match status" value="1"/>
</dbReference>
<dbReference type="RefSeq" id="WP_275822914.1">
    <property type="nucleotide sequence ID" value="NZ_JARHUD010000006.1"/>
</dbReference>
<dbReference type="EMBL" id="JARHUD010000006">
    <property type="protein sequence ID" value="MDF2096459.1"/>
    <property type="molecule type" value="Genomic_DNA"/>
</dbReference>
<name>A0ABT5YQI7_9PROT</name>
<dbReference type="Gene3D" id="1.10.12.10">
    <property type="entry name" value="Lyase 2-enoyl-coa Hydratase, Chain A, domain 2"/>
    <property type="match status" value="1"/>
</dbReference>
<protein>
    <submittedName>
        <fullName evidence="4">Enoyl-CoA hydratase-related protein</fullName>
    </submittedName>
</protein>
<keyword evidence="2" id="KW-0456">Lyase</keyword>
<dbReference type="PROSITE" id="PS00166">
    <property type="entry name" value="ENOYL_COA_HYDRATASE"/>
    <property type="match status" value="1"/>
</dbReference>
<dbReference type="Proteomes" id="UP001215503">
    <property type="component" value="Unassembled WGS sequence"/>
</dbReference>
<dbReference type="InterPro" id="IPR001753">
    <property type="entry name" value="Enoyl-CoA_hydra/iso"/>
</dbReference>
<accession>A0ABT5YQI7</accession>
<comment type="similarity">
    <text evidence="1 3">Belongs to the enoyl-CoA hydratase/isomerase family.</text>
</comment>
<sequence>MSGTIRHEILDDGIARVVLDHEPRLNAINNAMWDELSSLFERFDADSDLRCIMITGAGEKAFSTGADISEFEENRSTIEKARAYAKRTHGALRTIQSCRHPVIAEIRGLCVGGGLETALCADLRIAGKSARFGIPVKRLGLVVAYDEMRGLVETVGRSNSLRILLEGDIFGAEEALGMGLINRVVEDAQVAEESLATAKRIAEGAPLVARWHKKFARRLMDPAPLTAEENDESFTCFGTEDFQIGYRAFLDKKKPAFTGR</sequence>
<dbReference type="InterPro" id="IPR014748">
    <property type="entry name" value="Enoyl-CoA_hydra_C"/>
</dbReference>
<gene>
    <name evidence="4" type="ORF">P2G67_10770</name>
</gene>
<dbReference type="InterPro" id="IPR018376">
    <property type="entry name" value="Enoyl-CoA_hyd/isom_CS"/>
</dbReference>
<evidence type="ECO:0000313" key="5">
    <source>
        <dbReference type="Proteomes" id="UP001215503"/>
    </source>
</evidence>
<comment type="caution">
    <text evidence="4">The sequence shown here is derived from an EMBL/GenBank/DDBJ whole genome shotgun (WGS) entry which is preliminary data.</text>
</comment>
<evidence type="ECO:0000313" key="4">
    <source>
        <dbReference type="EMBL" id="MDF2096459.1"/>
    </source>
</evidence>
<proteinExistence type="inferred from homology"/>
<evidence type="ECO:0000256" key="3">
    <source>
        <dbReference type="RuleBase" id="RU003707"/>
    </source>
</evidence>
<reference evidence="4 5" key="1">
    <citation type="submission" date="2023-03" db="EMBL/GenBank/DDBJ databases">
        <title>Fodinicurvata sp. CAU 1616 isolated from sea sendiment.</title>
        <authorList>
            <person name="Kim W."/>
        </authorList>
    </citation>
    <scope>NUCLEOTIDE SEQUENCE [LARGE SCALE GENOMIC DNA]</scope>
    <source>
        <strain evidence="4 5">CAU 1616</strain>
    </source>
</reference>
<dbReference type="PANTHER" id="PTHR11941:SF54">
    <property type="entry name" value="ENOYL-COA HYDRATASE, MITOCHONDRIAL"/>
    <property type="match status" value="1"/>
</dbReference>
<dbReference type="InterPro" id="IPR029045">
    <property type="entry name" value="ClpP/crotonase-like_dom_sf"/>
</dbReference>
<evidence type="ECO:0000256" key="1">
    <source>
        <dbReference type="ARBA" id="ARBA00005254"/>
    </source>
</evidence>
<dbReference type="CDD" id="cd06558">
    <property type="entry name" value="crotonase-like"/>
    <property type="match status" value="1"/>
</dbReference>